<keyword evidence="3" id="KW-1185">Reference proteome</keyword>
<feature type="region of interest" description="Disordered" evidence="1">
    <location>
        <begin position="1"/>
        <end position="73"/>
    </location>
</feature>
<evidence type="ECO:0000313" key="2">
    <source>
        <dbReference type="EMBL" id="KAL3817049.1"/>
    </source>
</evidence>
<gene>
    <name evidence="2" type="ORF">ACHAXA_002961</name>
</gene>
<proteinExistence type="predicted"/>
<evidence type="ECO:0000313" key="3">
    <source>
        <dbReference type="Proteomes" id="UP001530377"/>
    </source>
</evidence>
<dbReference type="EMBL" id="JALLPB020000121">
    <property type="protein sequence ID" value="KAL3817049.1"/>
    <property type="molecule type" value="Genomic_DNA"/>
</dbReference>
<name>A0ABD3RXS8_9STRA</name>
<protein>
    <submittedName>
        <fullName evidence="2">Uncharacterized protein</fullName>
    </submittedName>
</protein>
<dbReference type="Proteomes" id="UP001530377">
    <property type="component" value="Unassembled WGS sequence"/>
</dbReference>
<comment type="caution">
    <text evidence="2">The sequence shown here is derived from an EMBL/GenBank/DDBJ whole genome shotgun (WGS) entry which is preliminary data.</text>
</comment>
<accession>A0ABD3RXS8</accession>
<dbReference type="AlphaFoldDB" id="A0ABD3RXS8"/>
<reference evidence="2 3" key="1">
    <citation type="submission" date="2024-10" db="EMBL/GenBank/DDBJ databases">
        <title>Updated reference genomes for cyclostephanoid diatoms.</title>
        <authorList>
            <person name="Roberts W.R."/>
            <person name="Alverson A.J."/>
        </authorList>
    </citation>
    <scope>NUCLEOTIDE SEQUENCE [LARGE SCALE GENOMIC DNA]</scope>
    <source>
        <strain evidence="2 3">AJA228-03</strain>
    </source>
</reference>
<organism evidence="2 3">
    <name type="scientific">Cyclostephanos tholiformis</name>
    <dbReference type="NCBI Taxonomy" id="382380"/>
    <lineage>
        <taxon>Eukaryota</taxon>
        <taxon>Sar</taxon>
        <taxon>Stramenopiles</taxon>
        <taxon>Ochrophyta</taxon>
        <taxon>Bacillariophyta</taxon>
        <taxon>Coscinodiscophyceae</taxon>
        <taxon>Thalassiosirophycidae</taxon>
        <taxon>Stephanodiscales</taxon>
        <taxon>Stephanodiscaceae</taxon>
        <taxon>Cyclostephanos</taxon>
    </lineage>
</organism>
<feature type="compositionally biased region" description="Basic residues" evidence="1">
    <location>
        <begin position="10"/>
        <end position="37"/>
    </location>
</feature>
<sequence>MELGASNPGVKKKRTVGKKNRKVGYKKGTKVVTKAKKTSTDDDEDGEDYKDDDYEPSETDSLLELMDGDDDDVNVDGDKVGDRFEGENRLKVDTVDVGDRYGGAAGVVKVS</sequence>
<evidence type="ECO:0000256" key="1">
    <source>
        <dbReference type="SAM" id="MobiDB-lite"/>
    </source>
</evidence>
<feature type="compositionally biased region" description="Acidic residues" evidence="1">
    <location>
        <begin position="41"/>
        <end position="58"/>
    </location>
</feature>